<dbReference type="RefSeq" id="XP_024336025.1">
    <property type="nucleotide sequence ID" value="XM_024479551.1"/>
</dbReference>
<organism evidence="6 7">
    <name type="scientific">Postia placenta MAD-698-R-SB12</name>
    <dbReference type="NCBI Taxonomy" id="670580"/>
    <lineage>
        <taxon>Eukaryota</taxon>
        <taxon>Fungi</taxon>
        <taxon>Dikarya</taxon>
        <taxon>Basidiomycota</taxon>
        <taxon>Agaricomycotina</taxon>
        <taxon>Agaricomycetes</taxon>
        <taxon>Polyporales</taxon>
        <taxon>Adustoporiaceae</taxon>
        <taxon>Rhodonia</taxon>
    </lineage>
</organism>
<reference evidence="6 7" key="1">
    <citation type="submission" date="2017-04" db="EMBL/GenBank/DDBJ databases">
        <title>Genome Sequence of the Model Brown-Rot Fungus Postia placenta SB12.</title>
        <authorList>
            <consortium name="DOE Joint Genome Institute"/>
            <person name="Gaskell J."/>
            <person name="Kersten P."/>
            <person name="Larrondo L.F."/>
            <person name="Canessa P."/>
            <person name="Martinez D."/>
            <person name="Hibbett D."/>
            <person name="Schmoll M."/>
            <person name="Kubicek C.P."/>
            <person name="Martinez A.T."/>
            <person name="Yadav J."/>
            <person name="Master E."/>
            <person name="Magnuson J.K."/>
            <person name="James T."/>
            <person name="Yaver D."/>
            <person name="Berka R."/>
            <person name="Labutti K."/>
            <person name="Lipzen A."/>
            <person name="Aerts A."/>
            <person name="Barry K."/>
            <person name="Henrissat B."/>
            <person name="Blanchette R."/>
            <person name="Grigoriev I."/>
            <person name="Cullen D."/>
        </authorList>
    </citation>
    <scope>NUCLEOTIDE SEQUENCE [LARGE SCALE GENOMIC DNA]</scope>
    <source>
        <strain evidence="6 7">MAD-698-R-SB12</strain>
    </source>
</reference>
<dbReference type="SUPFAM" id="SSF144232">
    <property type="entry name" value="HIT/MYND zinc finger-like"/>
    <property type="match status" value="1"/>
</dbReference>
<gene>
    <name evidence="6" type="ORF">POSPLADRAFT_1048572</name>
</gene>
<protein>
    <recommendedName>
        <fullName evidence="5">MYND-type domain-containing protein</fullName>
    </recommendedName>
</protein>
<evidence type="ECO:0000313" key="6">
    <source>
        <dbReference type="EMBL" id="OSX59231.1"/>
    </source>
</evidence>
<evidence type="ECO:0000256" key="3">
    <source>
        <dbReference type="ARBA" id="ARBA00022833"/>
    </source>
</evidence>
<evidence type="ECO:0000256" key="4">
    <source>
        <dbReference type="PROSITE-ProRule" id="PRU00134"/>
    </source>
</evidence>
<dbReference type="InterPro" id="IPR002893">
    <property type="entry name" value="Znf_MYND"/>
</dbReference>
<dbReference type="Gene3D" id="1.25.40.10">
    <property type="entry name" value="Tetratricopeptide repeat domain"/>
    <property type="match status" value="1"/>
</dbReference>
<name>A0A1X6MS68_9APHY</name>
<evidence type="ECO:0000256" key="1">
    <source>
        <dbReference type="ARBA" id="ARBA00022723"/>
    </source>
</evidence>
<dbReference type="GO" id="GO:0008270">
    <property type="term" value="F:zinc ion binding"/>
    <property type="evidence" value="ECO:0007669"/>
    <property type="project" value="UniProtKB-KW"/>
</dbReference>
<sequence>MDRRMGLESLYGVGGGTISREAQKNLDKAEDLCRKKKPEKAIPFLMKALEDPNNLDAAVQLAFVMPNMDMSLNVLEDTEKKGNISTVGCRAHLLRTLGPDAFDDNGDSVGYFWGLIETRPYMRVLQAIIRVSFEKGDFAKSANTIAETLRLCPGDNMGQRDWMGSVLIKAGRIQDALSFCQAWTEPETMRTGTPPPLGGCKFDPPSQTPLSQERLGGFKYCESSLIYPAALAAFKLWGDCELARQYLKLAAELNPHVLRKILARAEQPAGLNHLPRTPNGPEQGHDYLWLTQDLWMVPDVWAWADGDVAKEAVLKTCSRPGCGRRETTVAQFKCCGACKDAVYCGQECQKKDWKAHKPKCQERRKLKDTIRAMQRPRSTG</sequence>
<dbReference type="InterPro" id="IPR011990">
    <property type="entry name" value="TPR-like_helical_dom_sf"/>
</dbReference>
<dbReference type="STRING" id="670580.A0A1X6MS68"/>
<dbReference type="GeneID" id="36324501"/>
<evidence type="ECO:0000256" key="2">
    <source>
        <dbReference type="ARBA" id="ARBA00022771"/>
    </source>
</evidence>
<keyword evidence="2 4" id="KW-0863">Zinc-finger</keyword>
<accession>A0A1X6MS68</accession>
<evidence type="ECO:0000313" key="7">
    <source>
        <dbReference type="Proteomes" id="UP000194127"/>
    </source>
</evidence>
<keyword evidence="1" id="KW-0479">Metal-binding</keyword>
<dbReference type="PROSITE" id="PS50865">
    <property type="entry name" value="ZF_MYND_2"/>
    <property type="match status" value="1"/>
</dbReference>
<keyword evidence="3" id="KW-0862">Zinc</keyword>
<feature type="domain" description="MYND-type" evidence="5">
    <location>
        <begin position="319"/>
        <end position="360"/>
    </location>
</feature>
<dbReference type="Pfam" id="PF01753">
    <property type="entry name" value="zf-MYND"/>
    <property type="match status" value="1"/>
</dbReference>
<dbReference type="OrthoDB" id="432970at2759"/>
<keyword evidence="7" id="KW-1185">Reference proteome</keyword>
<proteinExistence type="predicted"/>
<dbReference type="Proteomes" id="UP000194127">
    <property type="component" value="Unassembled WGS sequence"/>
</dbReference>
<dbReference type="Gene3D" id="6.10.140.2220">
    <property type="match status" value="1"/>
</dbReference>
<evidence type="ECO:0000259" key="5">
    <source>
        <dbReference type="PROSITE" id="PS50865"/>
    </source>
</evidence>
<dbReference type="AlphaFoldDB" id="A0A1X6MS68"/>
<dbReference type="EMBL" id="KZ110602">
    <property type="protein sequence ID" value="OSX59231.1"/>
    <property type="molecule type" value="Genomic_DNA"/>
</dbReference>